<evidence type="ECO:0000313" key="5">
    <source>
        <dbReference type="RefSeq" id="XP_015276097.1"/>
    </source>
</evidence>
<dbReference type="RefSeq" id="XP_015276097.1">
    <property type="nucleotide sequence ID" value="XM_015420611.1"/>
</dbReference>
<dbReference type="Pfam" id="PF00561">
    <property type="entry name" value="Abhydrolase_1"/>
    <property type="match status" value="1"/>
</dbReference>
<gene>
    <name evidence="5" type="primary">ABHD12B</name>
</gene>
<dbReference type="Gene3D" id="3.40.50.1820">
    <property type="entry name" value="alpha/beta hydrolase"/>
    <property type="match status" value="1"/>
</dbReference>
<dbReference type="InterPro" id="IPR000073">
    <property type="entry name" value="AB_hydrolase_1"/>
</dbReference>
<name>A0ABM1KQW0_GEKJA</name>
<dbReference type="PANTHER" id="PTHR12277">
    <property type="entry name" value="ALPHA/BETA HYDROLASE DOMAIN-CONTAINING PROTEIN"/>
    <property type="match status" value="1"/>
</dbReference>
<dbReference type="GeneID" id="107118306"/>
<dbReference type="Proteomes" id="UP000694871">
    <property type="component" value="Unplaced"/>
</dbReference>
<protein>
    <submittedName>
        <fullName evidence="5">Abhydrolase domain-containing protein 12B isoform X1</fullName>
    </submittedName>
</protein>
<dbReference type="SUPFAM" id="SSF53474">
    <property type="entry name" value="alpha/beta-Hydrolases"/>
    <property type="match status" value="1"/>
</dbReference>
<evidence type="ECO:0000259" key="3">
    <source>
        <dbReference type="Pfam" id="PF00561"/>
    </source>
</evidence>
<keyword evidence="2" id="KW-0472">Membrane</keyword>
<accession>A0ABM1KQW0</accession>
<proteinExistence type="predicted"/>
<dbReference type="InterPro" id="IPR029058">
    <property type="entry name" value="AB_hydrolase_fold"/>
</dbReference>
<keyword evidence="2" id="KW-0812">Transmembrane</keyword>
<reference evidence="5" key="1">
    <citation type="submission" date="2025-08" db="UniProtKB">
        <authorList>
            <consortium name="RefSeq"/>
        </authorList>
    </citation>
    <scope>IDENTIFICATION</scope>
</reference>
<evidence type="ECO:0000256" key="2">
    <source>
        <dbReference type="SAM" id="Phobius"/>
    </source>
</evidence>
<sequence length="398" mass="44621">MKRRSERGGEAAARPDGSQGKGLGGAAAGALQPAAGGLLAYLQKFKIKRLLLDLFILYASVPFVIRLFPSLLRKFVYLNFLSYPFGVDFQKPEVYLNHTVNFYLTPEPGVTYGVWHSLPDSRRKEAEGKDPSWHEEALADDNPVILYLHGNGGNRAMSHRVRMAKVMSDADFHVLAIDYRGYGDSTGDPSETGFTTDVLFLYHWVKARSGNSTVIVWGHSLGTGIATNVARALKEKEGVTVDAVILEAPFTNIREAAATIPVTKIYRKFPGFEYLILDTMARADMYFYSDRNVQVLSSPILMLHSEDDGIIPITHSRKLFEIARNTSQKKDAIRFLSFPASEGYGHDHLSSNPELPDIVKARTKNRHETEDDRSPPWDLQFLSFRSPLHTGRVRWVYG</sequence>
<keyword evidence="2" id="KW-1133">Transmembrane helix</keyword>
<keyword evidence="4" id="KW-1185">Reference proteome</keyword>
<evidence type="ECO:0000313" key="4">
    <source>
        <dbReference type="Proteomes" id="UP000694871"/>
    </source>
</evidence>
<feature type="domain" description="AB hydrolase-1" evidence="3">
    <location>
        <begin position="143"/>
        <end position="249"/>
    </location>
</feature>
<evidence type="ECO:0000256" key="1">
    <source>
        <dbReference type="SAM" id="MobiDB-lite"/>
    </source>
</evidence>
<organism evidence="4 5">
    <name type="scientific">Gekko japonicus</name>
    <name type="common">Schlegel's Japanese gecko</name>
    <dbReference type="NCBI Taxonomy" id="146911"/>
    <lineage>
        <taxon>Eukaryota</taxon>
        <taxon>Metazoa</taxon>
        <taxon>Chordata</taxon>
        <taxon>Craniata</taxon>
        <taxon>Vertebrata</taxon>
        <taxon>Euteleostomi</taxon>
        <taxon>Lepidosauria</taxon>
        <taxon>Squamata</taxon>
        <taxon>Bifurcata</taxon>
        <taxon>Gekkota</taxon>
        <taxon>Gekkonidae</taxon>
        <taxon>Gekkoninae</taxon>
        <taxon>Gekko</taxon>
    </lineage>
</organism>
<feature type="region of interest" description="Disordered" evidence="1">
    <location>
        <begin position="1"/>
        <end position="21"/>
    </location>
</feature>
<dbReference type="PANTHER" id="PTHR12277:SF69">
    <property type="entry name" value="PROTEIN ABHD12B"/>
    <property type="match status" value="1"/>
</dbReference>
<feature type="transmembrane region" description="Helical" evidence="2">
    <location>
        <begin position="50"/>
        <end position="68"/>
    </location>
</feature>